<name>A0A383DXP5_9ZZZZ</name>
<protein>
    <recommendedName>
        <fullName evidence="2">PKD domain-containing protein</fullName>
    </recommendedName>
</protein>
<dbReference type="InterPro" id="IPR000601">
    <property type="entry name" value="PKD_dom"/>
</dbReference>
<evidence type="ECO:0000313" key="3">
    <source>
        <dbReference type="EMBL" id="SVE49317.1"/>
    </source>
</evidence>
<proteinExistence type="predicted"/>
<keyword evidence="1" id="KW-0812">Transmembrane</keyword>
<keyword evidence="1" id="KW-0472">Membrane</keyword>
<feature type="domain" description="PKD" evidence="2">
    <location>
        <begin position="14"/>
        <end position="104"/>
    </location>
</feature>
<dbReference type="Pfam" id="PF18911">
    <property type="entry name" value="PKD_4"/>
    <property type="match status" value="1"/>
</dbReference>
<dbReference type="AlphaFoldDB" id="A0A383DXP5"/>
<gene>
    <name evidence="3" type="ORF">METZ01_LOCUS502171</name>
</gene>
<dbReference type="EMBL" id="UINC01221119">
    <property type="protein sequence ID" value="SVE49317.1"/>
    <property type="molecule type" value="Genomic_DNA"/>
</dbReference>
<accession>A0A383DXP5</accession>
<dbReference type="SMART" id="SM00089">
    <property type="entry name" value="PKD"/>
    <property type="match status" value="1"/>
</dbReference>
<dbReference type="InterPro" id="IPR013783">
    <property type="entry name" value="Ig-like_fold"/>
</dbReference>
<dbReference type="CDD" id="cd00146">
    <property type="entry name" value="PKD"/>
    <property type="match status" value="1"/>
</dbReference>
<organism evidence="3">
    <name type="scientific">marine metagenome</name>
    <dbReference type="NCBI Taxonomy" id="408172"/>
    <lineage>
        <taxon>unclassified sequences</taxon>
        <taxon>metagenomes</taxon>
        <taxon>ecological metagenomes</taxon>
    </lineage>
</organism>
<dbReference type="InterPro" id="IPR022409">
    <property type="entry name" value="PKD/Chitinase_dom"/>
</dbReference>
<sequence length="134" mass="14354">RQTATVDDGSCKYAPTAVAGSDITVAEGEDVQFSGAGTDSDGNIVLYEWDFDGDGVYEWSSEENGRTTNIYNAAGEYSTSLRVTDADGHTAVDERLVTVTEAPQEKDEVESPVPSISLISALTLIALIAIFRRK</sequence>
<evidence type="ECO:0000259" key="2">
    <source>
        <dbReference type="PROSITE" id="PS50093"/>
    </source>
</evidence>
<feature type="transmembrane region" description="Helical" evidence="1">
    <location>
        <begin position="113"/>
        <end position="131"/>
    </location>
</feature>
<dbReference type="PROSITE" id="PS50093">
    <property type="entry name" value="PKD"/>
    <property type="match status" value="1"/>
</dbReference>
<evidence type="ECO:0000256" key="1">
    <source>
        <dbReference type="SAM" id="Phobius"/>
    </source>
</evidence>
<keyword evidence="1" id="KW-1133">Transmembrane helix</keyword>
<dbReference type="SUPFAM" id="SSF49299">
    <property type="entry name" value="PKD domain"/>
    <property type="match status" value="1"/>
</dbReference>
<reference evidence="3" key="1">
    <citation type="submission" date="2018-05" db="EMBL/GenBank/DDBJ databases">
        <authorList>
            <person name="Lanie J.A."/>
            <person name="Ng W.-L."/>
            <person name="Kazmierczak K.M."/>
            <person name="Andrzejewski T.M."/>
            <person name="Davidsen T.M."/>
            <person name="Wayne K.J."/>
            <person name="Tettelin H."/>
            <person name="Glass J.I."/>
            <person name="Rusch D."/>
            <person name="Podicherti R."/>
            <person name="Tsui H.-C.T."/>
            <person name="Winkler M.E."/>
        </authorList>
    </citation>
    <scope>NUCLEOTIDE SEQUENCE</scope>
</reference>
<dbReference type="Gene3D" id="2.60.40.10">
    <property type="entry name" value="Immunoglobulins"/>
    <property type="match status" value="1"/>
</dbReference>
<feature type="non-terminal residue" evidence="3">
    <location>
        <position position="1"/>
    </location>
</feature>
<dbReference type="InterPro" id="IPR035986">
    <property type="entry name" value="PKD_dom_sf"/>
</dbReference>